<evidence type="ECO:0000259" key="2">
    <source>
        <dbReference type="Pfam" id="PF11274"/>
    </source>
</evidence>
<comment type="caution">
    <text evidence="3">The sequence shown here is derived from an EMBL/GenBank/DDBJ whole genome shotgun (WGS) entry which is preliminary data.</text>
</comment>
<dbReference type="InterPro" id="IPR024500">
    <property type="entry name" value="DUF3074"/>
</dbReference>
<gene>
    <name evidence="3" type="ORF">PMZ80_004758</name>
</gene>
<feature type="compositionally biased region" description="Basic and acidic residues" evidence="1">
    <location>
        <begin position="276"/>
        <end position="290"/>
    </location>
</feature>
<protein>
    <recommendedName>
        <fullName evidence="2">DUF3074 domain-containing protein</fullName>
    </recommendedName>
</protein>
<dbReference type="PANTHER" id="PTHR40370:SF1">
    <property type="entry name" value="DUF3074 DOMAIN-CONTAINING PROTEIN"/>
    <property type="match status" value="1"/>
</dbReference>
<name>A0ABR0RUL3_9EURO</name>
<evidence type="ECO:0000256" key="1">
    <source>
        <dbReference type="SAM" id="MobiDB-lite"/>
    </source>
</evidence>
<evidence type="ECO:0000313" key="4">
    <source>
        <dbReference type="Proteomes" id="UP001334248"/>
    </source>
</evidence>
<feature type="domain" description="DUF3074" evidence="2">
    <location>
        <begin position="111"/>
        <end position="336"/>
    </location>
</feature>
<sequence>MSVKSPMIRLAPVNFEDLPNHPTFGSSGSNGNNRPDLLRFALTLLDQGRSLVEPTQFNLTFKSHSWKPSPPSNNEVEILSTTIPTCDLEKLPWSSDATPRPKPSKLEDEHWYARRSYHANHPSKNNAPGTASFEEFVYGLRDNHSKHEYDFTPSIYDARLICEWNEELRQQLSDSNSASPDQPNYINTTISIYEMAHKLPTPLSPRCFPVLVVTASVSQDEFIAVTLPVDITRCPSAFYSTGRNRSEGLDAQMRKPVTVGSYCAVERVVKYTKSTTHTDKEGRVHSHEDGGGGGGEEIEWIMATASHAGGNVPVALQRMGIPGGIAKDVGLFLKWIHGVSDEEVRGQGVGCSTARP</sequence>
<reference evidence="3 4" key="1">
    <citation type="journal article" date="2023" name="Res Sq">
        <title>Genomic and morphological characterization of Knufia obscura isolated from the Mars 2020 spacecraft assembly facility.</title>
        <authorList>
            <person name="Chander A.M."/>
            <person name="Teixeira M.M."/>
            <person name="Singh N.K."/>
            <person name="Williams M.P."/>
            <person name="Parker C.W."/>
            <person name="Leo P."/>
            <person name="Stajich J.E."/>
            <person name="Torok T."/>
            <person name="Tighe S."/>
            <person name="Mason C.E."/>
            <person name="Venkateswaran K."/>
        </authorList>
    </citation>
    <scope>NUCLEOTIDE SEQUENCE [LARGE SCALE GENOMIC DNA]</scope>
    <source>
        <strain evidence="3 4">CCFEE 5817</strain>
    </source>
</reference>
<feature type="region of interest" description="Disordered" evidence="1">
    <location>
        <begin position="274"/>
        <end position="296"/>
    </location>
</feature>
<dbReference type="RefSeq" id="XP_064731839.1">
    <property type="nucleotide sequence ID" value="XM_064873181.1"/>
</dbReference>
<evidence type="ECO:0000313" key="3">
    <source>
        <dbReference type="EMBL" id="KAK5943749.1"/>
    </source>
</evidence>
<dbReference type="EMBL" id="JAVHJV010000004">
    <property type="protein sequence ID" value="KAK5943749.1"/>
    <property type="molecule type" value="Genomic_DNA"/>
</dbReference>
<proteinExistence type="predicted"/>
<dbReference type="Pfam" id="PF11274">
    <property type="entry name" value="DUF3074"/>
    <property type="match status" value="1"/>
</dbReference>
<accession>A0ABR0RUL3</accession>
<organism evidence="3 4">
    <name type="scientific">Knufia obscura</name>
    <dbReference type="NCBI Taxonomy" id="1635080"/>
    <lineage>
        <taxon>Eukaryota</taxon>
        <taxon>Fungi</taxon>
        <taxon>Dikarya</taxon>
        <taxon>Ascomycota</taxon>
        <taxon>Pezizomycotina</taxon>
        <taxon>Eurotiomycetes</taxon>
        <taxon>Chaetothyriomycetidae</taxon>
        <taxon>Chaetothyriales</taxon>
        <taxon>Trichomeriaceae</taxon>
        <taxon>Knufia</taxon>
    </lineage>
</organism>
<keyword evidence="4" id="KW-1185">Reference proteome</keyword>
<dbReference type="GeneID" id="89998207"/>
<dbReference type="PANTHER" id="PTHR40370">
    <property type="entry name" value="EXPRESSED PROTEIN"/>
    <property type="match status" value="1"/>
</dbReference>
<dbReference type="SUPFAM" id="SSF55961">
    <property type="entry name" value="Bet v1-like"/>
    <property type="match status" value="1"/>
</dbReference>
<dbReference type="Proteomes" id="UP001334248">
    <property type="component" value="Unassembled WGS sequence"/>
</dbReference>